<name>A0A7T3U6P4_9CAUD</name>
<keyword evidence="2" id="KW-1185">Reference proteome</keyword>
<organism evidence="1 2">
    <name type="scientific">Achromobacter phage vB_AchrS_AchV4</name>
    <dbReference type="NCBI Taxonomy" id="2796514"/>
    <lineage>
        <taxon>Viruses</taxon>
        <taxon>Duplodnaviria</taxon>
        <taxon>Heunggongvirae</taxon>
        <taxon>Uroviricota</taxon>
        <taxon>Caudoviricetes</taxon>
        <taxon>Casjensviridae</taxon>
        <taxon>Gediminasvirus</taxon>
        <taxon>Gediminasvirus AchV4</taxon>
    </lineage>
</organism>
<reference evidence="1 2" key="1">
    <citation type="submission" date="2020-11" db="EMBL/GenBank/DDBJ databases">
        <title>Complete Genome Sequence of Achromobacter phage vB_AchrS_AchV4.</title>
        <authorList>
            <person name="Kaliniene L."/>
            <person name="Noreika A."/>
            <person name="Meskys R."/>
        </authorList>
    </citation>
    <scope>NUCLEOTIDE SEQUENCE [LARGE SCALE GENOMIC DNA]</scope>
</reference>
<accession>A0A7T3U6P4</accession>
<sequence length="76" mass="8492">MNQIIDPRVEDLVIRVQDITATGHCVRGTKRWFEHYGFDFRRVLEHGIPAKDLLVTGDAQAIAVVSAKLAAMDEGE</sequence>
<evidence type="ECO:0000313" key="2">
    <source>
        <dbReference type="Proteomes" id="UP000595170"/>
    </source>
</evidence>
<gene>
    <name evidence="1" type="ORF">AchV4_0022</name>
</gene>
<dbReference type="EMBL" id="MW269554">
    <property type="protein sequence ID" value="QPZ53304.1"/>
    <property type="molecule type" value="Genomic_DNA"/>
</dbReference>
<dbReference type="Proteomes" id="UP000595170">
    <property type="component" value="Segment"/>
</dbReference>
<protein>
    <submittedName>
        <fullName evidence="1">Putative tail assembly protein</fullName>
    </submittedName>
</protein>
<proteinExistence type="predicted"/>
<evidence type="ECO:0000313" key="1">
    <source>
        <dbReference type="EMBL" id="QPZ53304.1"/>
    </source>
</evidence>